<dbReference type="OrthoDB" id="9782505at2"/>
<dbReference type="EMBL" id="SJPT01000001">
    <property type="protein sequence ID" value="TWU26512.1"/>
    <property type="molecule type" value="Genomic_DNA"/>
</dbReference>
<dbReference type="RefSeq" id="WP_146592855.1">
    <property type="nucleotide sequence ID" value="NZ_SJPT01000001.1"/>
</dbReference>
<dbReference type="GO" id="GO:0051607">
    <property type="term" value="P:defense response to virus"/>
    <property type="evidence" value="ECO:0007669"/>
    <property type="project" value="UniProtKB-KW"/>
</dbReference>
<name>A0A5C6CPW0_9BACT</name>
<evidence type="ECO:0000313" key="2">
    <source>
        <dbReference type="EMBL" id="TWU26512.1"/>
    </source>
</evidence>
<sequence>MIGLYVTVPIASFRRGAAREYWETLPLPAPSTVYGFLLSMVGEVDRERHIGARCTAGVIGHPHESTVLRKLWRIKDKKLGLGNGANVRPDYQELLTDVRLVIWLDSSEEEQPAVGTLQQRVAESLTNDGRHRITRFGGLSLGESTHMVDEVLPIERAPELADESVRLFLLDKSGNFTLPVWVDHVGSSGTRNALGRLMDANFEPPNVERLPQIKNPMMVTNK</sequence>
<organism evidence="2 3">
    <name type="scientific">Novipirellula galeiformis</name>
    <dbReference type="NCBI Taxonomy" id="2528004"/>
    <lineage>
        <taxon>Bacteria</taxon>
        <taxon>Pseudomonadati</taxon>
        <taxon>Planctomycetota</taxon>
        <taxon>Planctomycetia</taxon>
        <taxon>Pirellulales</taxon>
        <taxon>Pirellulaceae</taxon>
        <taxon>Novipirellula</taxon>
    </lineage>
</organism>
<evidence type="ECO:0000313" key="3">
    <source>
        <dbReference type="Proteomes" id="UP000316304"/>
    </source>
</evidence>
<dbReference type="NCBIfam" id="TIGR02593">
    <property type="entry name" value="CRISPR_cas5"/>
    <property type="match status" value="1"/>
</dbReference>
<protein>
    <submittedName>
        <fullName evidence="2">CRISPR-associated protein Cas5</fullName>
    </submittedName>
</protein>
<proteinExistence type="predicted"/>
<evidence type="ECO:0000256" key="1">
    <source>
        <dbReference type="ARBA" id="ARBA00023118"/>
    </source>
</evidence>
<keyword evidence="1" id="KW-0051">Antiviral defense</keyword>
<accession>A0A5C6CPW0</accession>
<reference evidence="2 3" key="1">
    <citation type="submission" date="2019-02" db="EMBL/GenBank/DDBJ databases">
        <title>Deep-cultivation of Planctomycetes and their phenomic and genomic characterization uncovers novel biology.</title>
        <authorList>
            <person name="Wiegand S."/>
            <person name="Jogler M."/>
            <person name="Boedeker C."/>
            <person name="Pinto D."/>
            <person name="Vollmers J."/>
            <person name="Rivas-Marin E."/>
            <person name="Kohn T."/>
            <person name="Peeters S.H."/>
            <person name="Heuer A."/>
            <person name="Rast P."/>
            <person name="Oberbeckmann S."/>
            <person name="Bunk B."/>
            <person name="Jeske O."/>
            <person name="Meyerdierks A."/>
            <person name="Storesund J.E."/>
            <person name="Kallscheuer N."/>
            <person name="Luecker S."/>
            <person name="Lage O.M."/>
            <person name="Pohl T."/>
            <person name="Merkel B.J."/>
            <person name="Hornburger P."/>
            <person name="Mueller R.-W."/>
            <person name="Bruemmer F."/>
            <person name="Labrenz M."/>
            <person name="Spormann A.M."/>
            <person name="Op Den Camp H."/>
            <person name="Overmann J."/>
            <person name="Amann R."/>
            <person name="Jetten M.S.M."/>
            <person name="Mascher T."/>
            <person name="Medema M.H."/>
            <person name="Devos D.P."/>
            <person name="Kaster A.-K."/>
            <person name="Ovreas L."/>
            <person name="Rohde M."/>
            <person name="Galperin M.Y."/>
            <person name="Jogler C."/>
        </authorList>
    </citation>
    <scope>NUCLEOTIDE SEQUENCE [LARGE SCALE GENOMIC DNA]</scope>
    <source>
        <strain evidence="2 3">Pla52o</strain>
    </source>
</reference>
<dbReference type="InterPro" id="IPR013422">
    <property type="entry name" value="CRISPR-assoc_prot_Cas5_N"/>
</dbReference>
<comment type="caution">
    <text evidence="2">The sequence shown here is derived from an EMBL/GenBank/DDBJ whole genome shotgun (WGS) entry which is preliminary data.</text>
</comment>
<dbReference type="AlphaFoldDB" id="A0A5C6CPW0"/>
<dbReference type="NCBIfam" id="TIGR02586">
    <property type="entry name" value="cas5_cmx5_devS"/>
    <property type="match status" value="1"/>
</dbReference>
<keyword evidence="3" id="KW-1185">Reference proteome</keyword>
<gene>
    <name evidence="2" type="primary">devS</name>
    <name evidence="2" type="ORF">Pla52o_03650</name>
</gene>
<dbReference type="InterPro" id="IPR013415">
    <property type="entry name" value="Cas5_Cmx5_DevS"/>
</dbReference>
<dbReference type="Proteomes" id="UP000316304">
    <property type="component" value="Unassembled WGS sequence"/>
</dbReference>